<dbReference type="InterPro" id="IPR015797">
    <property type="entry name" value="NUDIX_hydrolase-like_dom_sf"/>
</dbReference>
<dbReference type="Gene3D" id="3.90.79.10">
    <property type="entry name" value="Nucleoside Triphosphate Pyrophosphohydrolase"/>
    <property type="match status" value="1"/>
</dbReference>
<dbReference type="AlphaFoldDB" id="A0A0D2WND1"/>
<dbReference type="SUPFAM" id="SSF55811">
    <property type="entry name" value="Nudix"/>
    <property type="match status" value="1"/>
</dbReference>
<evidence type="ECO:0000313" key="3">
    <source>
        <dbReference type="EMBL" id="KJE91888.1"/>
    </source>
</evidence>
<dbReference type="PANTHER" id="PTHR21340">
    <property type="entry name" value="DIADENOSINE 5,5-P1,P4-TETRAPHOSPHATE PYROPHOSPHOHYDROLASE MUTT"/>
    <property type="match status" value="1"/>
</dbReference>
<dbReference type="EMBL" id="KE346363">
    <property type="protein sequence ID" value="KJE91888.1"/>
    <property type="molecule type" value="Genomic_DNA"/>
</dbReference>
<evidence type="ECO:0000256" key="1">
    <source>
        <dbReference type="ARBA" id="ARBA00022801"/>
    </source>
</evidence>
<dbReference type="RefSeq" id="XP_004363791.2">
    <property type="nucleotide sequence ID" value="XM_004363734.2"/>
</dbReference>
<accession>A0A0D2WND1</accession>
<keyword evidence="4" id="KW-1185">Reference proteome</keyword>
<dbReference type="GO" id="GO:0004081">
    <property type="term" value="F:bis(5'-nucleosyl)-tetraphosphatase (asymmetrical) activity"/>
    <property type="evidence" value="ECO:0007669"/>
    <property type="project" value="TreeGrafter"/>
</dbReference>
<keyword evidence="1" id="KW-0378">Hydrolase</keyword>
<dbReference type="Proteomes" id="UP000008743">
    <property type="component" value="Unassembled WGS sequence"/>
</dbReference>
<gene>
    <name evidence="3" type="ORF">CAOG_002952</name>
</gene>
<dbReference type="InParanoid" id="A0A0D2WND1"/>
<reference evidence="4" key="1">
    <citation type="submission" date="2011-02" db="EMBL/GenBank/DDBJ databases">
        <title>The Genome Sequence of Capsaspora owczarzaki ATCC 30864.</title>
        <authorList>
            <person name="Russ C."/>
            <person name="Cuomo C."/>
            <person name="Burger G."/>
            <person name="Gray M.W."/>
            <person name="Holland P.W.H."/>
            <person name="King N."/>
            <person name="Lang F.B.F."/>
            <person name="Roger A.J."/>
            <person name="Ruiz-Trillo I."/>
            <person name="Young S.K."/>
            <person name="Zeng Q."/>
            <person name="Gargeya S."/>
            <person name="Alvarado L."/>
            <person name="Berlin A."/>
            <person name="Chapman S.B."/>
            <person name="Chen Z."/>
            <person name="Freedman E."/>
            <person name="Gellesch M."/>
            <person name="Goldberg J."/>
            <person name="Griggs A."/>
            <person name="Gujja S."/>
            <person name="Heilman E."/>
            <person name="Heiman D."/>
            <person name="Howarth C."/>
            <person name="Mehta T."/>
            <person name="Neiman D."/>
            <person name="Pearson M."/>
            <person name="Roberts A."/>
            <person name="Saif S."/>
            <person name="Shea T."/>
            <person name="Shenoy N."/>
            <person name="Sisk P."/>
            <person name="Stolte C."/>
            <person name="Sykes S."/>
            <person name="White J."/>
            <person name="Yandava C."/>
            <person name="Haas B."/>
            <person name="Nusbaum C."/>
            <person name="Birren B."/>
        </authorList>
    </citation>
    <scope>NUCLEOTIDE SEQUENCE</scope>
    <source>
        <strain evidence="4">ATCC 30864</strain>
    </source>
</reference>
<dbReference type="GO" id="GO:0006754">
    <property type="term" value="P:ATP biosynthetic process"/>
    <property type="evidence" value="ECO:0007669"/>
    <property type="project" value="TreeGrafter"/>
</dbReference>
<name>A0A0D2WND1_CAPO3</name>
<protein>
    <recommendedName>
        <fullName evidence="2">Nudix hydrolase domain-containing protein</fullName>
    </recommendedName>
</protein>
<dbReference type="Pfam" id="PF00293">
    <property type="entry name" value="NUDIX"/>
    <property type="match status" value="1"/>
</dbReference>
<feature type="domain" description="Nudix hydrolase" evidence="2">
    <location>
        <begin position="9"/>
        <end position="80"/>
    </location>
</feature>
<dbReference type="eggNOG" id="ENOG502QRT6">
    <property type="taxonomic scope" value="Eukaryota"/>
</dbReference>
<proteinExistence type="predicted"/>
<dbReference type="PANTHER" id="PTHR21340:SF0">
    <property type="entry name" value="BIS(5'-NUCLEOSYL)-TETRAPHOSPHATASE [ASYMMETRICAL]"/>
    <property type="match status" value="1"/>
</dbReference>
<sequence length="109" mass="12403">MGKHGRFFQAAIRETEEEAGVHIRLTGILSVQHSPRHGYDRMRVIFLGEPIDPNEPPKSIPDKESDRAEWVSLADLATRKLRGSEPQTWFSYVTQGRHVAPLDMLGPER</sequence>
<dbReference type="InterPro" id="IPR000086">
    <property type="entry name" value="NUDIX_hydrolase_dom"/>
</dbReference>
<dbReference type="GO" id="GO:0006167">
    <property type="term" value="P:AMP biosynthetic process"/>
    <property type="evidence" value="ECO:0007669"/>
    <property type="project" value="TreeGrafter"/>
</dbReference>
<evidence type="ECO:0000259" key="2">
    <source>
        <dbReference type="Pfam" id="PF00293"/>
    </source>
</evidence>
<dbReference type="InterPro" id="IPR051325">
    <property type="entry name" value="Nudix_hydrolase_domain"/>
</dbReference>
<organism evidence="3 4">
    <name type="scientific">Capsaspora owczarzaki (strain ATCC 30864)</name>
    <dbReference type="NCBI Taxonomy" id="595528"/>
    <lineage>
        <taxon>Eukaryota</taxon>
        <taxon>Filasterea</taxon>
        <taxon>Capsaspora</taxon>
    </lineage>
</organism>
<dbReference type="OrthoDB" id="10266452at2759"/>
<evidence type="ECO:0000313" key="4">
    <source>
        <dbReference type="Proteomes" id="UP000008743"/>
    </source>
</evidence>